<accession>A0ABY1CB57</accession>
<dbReference type="RefSeq" id="WP_054790306.1">
    <property type="nucleotide sequence ID" value="NZ_LT630003.1"/>
</dbReference>
<dbReference type="Pfam" id="PF00148">
    <property type="entry name" value="Oxidored_nitro"/>
    <property type="match status" value="1"/>
</dbReference>
<keyword evidence="3" id="KW-1185">Reference proteome</keyword>
<dbReference type="InterPro" id="IPR052673">
    <property type="entry name" value="Ni-siroh_cyclase_CfbD"/>
</dbReference>
<dbReference type="EMBL" id="LT630003">
    <property type="protein sequence ID" value="SET88125.1"/>
    <property type="molecule type" value="Genomic_DNA"/>
</dbReference>
<evidence type="ECO:0000259" key="1">
    <source>
        <dbReference type="Pfam" id="PF00148"/>
    </source>
</evidence>
<reference evidence="2 3" key="1">
    <citation type="submission" date="2016-10" db="EMBL/GenBank/DDBJ databases">
        <authorList>
            <person name="Varghese N."/>
            <person name="Submissions S."/>
        </authorList>
    </citation>
    <scope>NUCLEOTIDE SEQUENCE [LARGE SCALE GENOMIC DNA]</scope>
    <source>
        <strain evidence="2 3">ATCC 19403</strain>
    </source>
</reference>
<dbReference type="Gene3D" id="3.40.50.12380">
    <property type="entry name" value="Nitrogenase MoFe cofactor biosynthesis protein NifE, C-terminal"/>
    <property type="match status" value="1"/>
</dbReference>
<dbReference type="Proteomes" id="UP000198970">
    <property type="component" value="Chromosome I"/>
</dbReference>
<proteinExistence type="predicted"/>
<organism evidence="2 3">
    <name type="scientific">Lacrimispora sphenoides JCM 1415</name>
    <dbReference type="NCBI Taxonomy" id="1297793"/>
    <lineage>
        <taxon>Bacteria</taxon>
        <taxon>Bacillati</taxon>
        <taxon>Bacillota</taxon>
        <taxon>Clostridia</taxon>
        <taxon>Lachnospirales</taxon>
        <taxon>Lachnospiraceae</taxon>
        <taxon>Lacrimispora</taxon>
    </lineage>
</organism>
<dbReference type="Gene3D" id="3.40.50.1980">
    <property type="entry name" value="Nitrogenase molybdenum iron protein domain"/>
    <property type="match status" value="1"/>
</dbReference>
<evidence type="ECO:0000313" key="2">
    <source>
        <dbReference type="EMBL" id="SET88125.1"/>
    </source>
</evidence>
<name>A0ABY1CB57_9FIRM</name>
<dbReference type="PANTHER" id="PTHR42846">
    <property type="entry name" value="NI-SIROHYDROCHLORIN A,C-DIAMIDE REDUCTIVE CYCLASE COMPLEX, COMPONENT CFBD"/>
    <property type="match status" value="1"/>
</dbReference>
<dbReference type="PANTHER" id="PTHR42846:SF1">
    <property type="entry name" value="NI-SIROHYDROCHLORIN A,C-DIAMIDE REDUCTIVE CYCLASE COMPLEX, COMPONENT CFBD"/>
    <property type="match status" value="1"/>
</dbReference>
<sequence>MKDIKHLKCLSAVRNMTAVRQLTPAAYPGVHCPMHTALALAANIRGVSTLLIGTAECGYYSRNVPLSSPYGEEALHWNYVLDSKEVVFGSRKGLMEAIREMDQAGARLILLLSTCVPELIGLDMQSICLEMQPEVKAMLIHLPFGNFKCGGYEPGYWKTLLAMGKTIEKSVSKGMTVNVLGRSALEEHVPMPHLIAFLKQQGVPLRFLAPDSSLDDFISSGDARLNLVLSPFMDSLAQWMVKEHDIPFVSLHDVYNVREIESTYSQIGQYLDLEMAHEFDEQKKEGKRAQKAAAAQLKALQYISANLGTVQPLPLSAYLSDLGMSPIMIHMAEFYPSDTRWKEMLTGQDINPIICLMLNEQADMQIIEELRPDLVMGDWGGRGRNNPPSVPVLDLYGHIGYERTIDLLNRMTRALRTGKEERTNGTV</sequence>
<dbReference type="SUPFAM" id="SSF53807">
    <property type="entry name" value="Helical backbone' metal receptor"/>
    <property type="match status" value="1"/>
</dbReference>
<gene>
    <name evidence="2" type="ORF">SAMN02745906_2681</name>
</gene>
<dbReference type="InterPro" id="IPR000510">
    <property type="entry name" value="Nase/OxRdtase_comp1"/>
</dbReference>
<feature type="domain" description="Nitrogenase/oxidoreductase component 1" evidence="1">
    <location>
        <begin position="32"/>
        <end position="415"/>
    </location>
</feature>
<protein>
    <submittedName>
        <fullName evidence="2">Nitrogenase molybdenum-iron protein, alpha and beta chains</fullName>
    </submittedName>
</protein>
<evidence type="ECO:0000313" key="3">
    <source>
        <dbReference type="Proteomes" id="UP000198970"/>
    </source>
</evidence>